<evidence type="ECO:0000256" key="7">
    <source>
        <dbReference type="ARBA" id="ARBA00022630"/>
    </source>
</evidence>
<dbReference type="GO" id="GO:0046872">
    <property type="term" value="F:metal ion binding"/>
    <property type="evidence" value="ECO:0007669"/>
    <property type="project" value="UniProtKB-KW"/>
</dbReference>
<dbReference type="Pfam" id="PF00175">
    <property type="entry name" value="NAD_binding_1"/>
    <property type="match status" value="1"/>
</dbReference>
<dbReference type="FunFam" id="3.40.50.80:FF:000003">
    <property type="entry name" value="Nitric oxide synthase"/>
    <property type="match status" value="1"/>
</dbReference>
<evidence type="ECO:0000256" key="13">
    <source>
        <dbReference type="ARBA" id="ARBA00022860"/>
    </source>
</evidence>
<keyword evidence="6 17" id="KW-0349">Heme</keyword>
<dbReference type="RefSeq" id="XP_007898890.1">
    <property type="nucleotide sequence ID" value="XM_007900699.2"/>
</dbReference>
<gene>
    <name evidence="22" type="primary">nos2b</name>
</gene>
<reference evidence="23" key="1">
    <citation type="journal article" date="2006" name="Science">
        <title>Ancient noncoding elements conserved in the human genome.</title>
        <authorList>
            <person name="Venkatesh B."/>
            <person name="Kirkness E.F."/>
            <person name="Loh Y.H."/>
            <person name="Halpern A.L."/>
            <person name="Lee A.P."/>
            <person name="Johnson J."/>
            <person name="Dandona N."/>
            <person name="Viswanathan L.D."/>
            <person name="Tay A."/>
            <person name="Venter J.C."/>
            <person name="Strausberg R.L."/>
            <person name="Brenner S."/>
        </authorList>
    </citation>
    <scope>NUCLEOTIDE SEQUENCE [LARGE SCALE GENOMIC DNA]</scope>
</reference>
<accession>V9K991</accession>
<keyword evidence="11" id="KW-0862">Zinc</keyword>
<dbReference type="FunFam" id="3.40.50.360:FF:000019">
    <property type="entry name" value="Nitric oxide synthase"/>
    <property type="match status" value="1"/>
</dbReference>
<dbReference type="InterPro" id="IPR044944">
    <property type="entry name" value="NOS_dom_3"/>
</dbReference>
<dbReference type="CDD" id="cd00795">
    <property type="entry name" value="NOS_oxygenase_euk"/>
    <property type="match status" value="1"/>
</dbReference>
<feature type="domain" description="FAD-binding FR-type" evidence="20">
    <location>
        <begin position="725"/>
        <end position="966"/>
    </location>
</feature>
<dbReference type="SUPFAM" id="SSF56512">
    <property type="entry name" value="Nitric oxide (NO) synthase oxygenase domain"/>
    <property type="match status" value="1"/>
</dbReference>
<comment type="cofactor">
    <cofactor evidence="1">
        <name>(6R)-L-erythro-5,6,7,8-tetrahydrobiopterin</name>
        <dbReference type="ChEBI" id="CHEBI:59560"/>
    </cofactor>
</comment>
<evidence type="ECO:0000313" key="21">
    <source>
        <dbReference type="EMBL" id="AFO94321.1"/>
    </source>
</evidence>
<comment type="function">
    <text evidence="17">Produces nitric oxide (NO) which is a messenger molecule with diverse functions.</text>
</comment>
<dbReference type="GO" id="GO:0004517">
    <property type="term" value="F:nitric-oxide synthase activity"/>
    <property type="evidence" value="ECO:0007669"/>
    <property type="project" value="UniProtKB-EC"/>
</dbReference>
<dbReference type="InterPro" id="IPR044943">
    <property type="entry name" value="NOS_dom_1"/>
</dbReference>
<comment type="catalytic activity">
    <reaction evidence="16">
        <text>2 L-arginine + 3 NADPH + 4 O2 + H(+) = 2 L-citrulline + 2 nitric oxide + 3 NADP(+) + 4 H2O</text>
        <dbReference type="Rhea" id="RHEA:19897"/>
        <dbReference type="ChEBI" id="CHEBI:15377"/>
        <dbReference type="ChEBI" id="CHEBI:15378"/>
        <dbReference type="ChEBI" id="CHEBI:15379"/>
        <dbReference type="ChEBI" id="CHEBI:16480"/>
        <dbReference type="ChEBI" id="CHEBI:32682"/>
        <dbReference type="ChEBI" id="CHEBI:57743"/>
        <dbReference type="ChEBI" id="CHEBI:57783"/>
        <dbReference type="ChEBI" id="CHEBI:58349"/>
        <dbReference type="EC" id="1.14.13.39"/>
    </reaction>
    <physiologicalReaction direction="left-to-right" evidence="16">
        <dbReference type="Rhea" id="RHEA:19898"/>
    </physiologicalReaction>
</comment>
<evidence type="ECO:0000313" key="23">
    <source>
        <dbReference type="Proteomes" id="UP000314986"/>
    </source>
</evidence>
<keyword evidence="7" id="KW-0285">Flavoprotein</keyword>
<dbReference type="GeneTree" id="ENSGT00940000159752"/>
<evidence type="ECO:0000256" key="5">
    <source>
        <dbReference type="ARBA" id="ARBA00022490"/>
    </source>
</evidence>
<dbReference type="Gene3D" id="3.90.1230.10">
    <property type="entry name" value="Nitric Oxide Synthase, Chain A, domain 3"/>
    <property type="match status" value="1"/>
</dbReference>
<dbReference type="PIRSF" id="PIRSF000333">
    <property type="entry name" value="NOS"/>
    <property type="match status" value="1"/>
</dbReference>
<dbReference type="InterPro" id="IPR050607">
    <property type="entry name" value="NOS"/>
</dbReference>
<dbReference type="FunFam" id="3.90.440.10:FF:000005">
    <property type="entry name" value="Nitric oxide synthase, inducible"/>
    <property type="match status" value="1"/>
</dbReference>
<dbReference type="SUPFAM" id="SSF52343">
    <property type="entry name" value="Ferredoxin reductase-like, C-terminal NADP-linked domain"/>
    <property type="match status" value="1"/>
</dbReference>
<dbReference type="InterPro" id="IPR008254">
    <property type="entry name" value="Flavodoxin/NO_synth"/>
</dbReference>
<dbReference type="OrthoDB" id="1688044at2759"/>
<dbReference type="AlphaFoldDB" id="V9K991"/>
<dbReference type="GO" id="GO:0050660">
    <property type="term" value="F:flavin adenine dinucleotide binding"/>
    <property type="evidence" value="ECO:0007669"/>
    <property type="project" value="InterPro"/>
</dbReference>
<keyword evidence="14 17" id="KW-0560">Oxidoreductase</keyword>
<dbReference type="InterPro" id="IPR017927">
    <property type="entry name" value="FAD-bd_FR_type"/>
</dbReference>
<dbReference type="PROSITE" id="PS51384">
    <property type="entry name" value="FAD_FR"/>
    <property type="match status" value="1"/>
</dbReference>
<dbReference type="Gene3D" id="3.90.340.10">
    <property type="entry name" value="Nitric Oxide Synthase, Chain A, domain 1"/>
    <property type="match status" value="1"/>
</dbReference>
<dbReference type="CTD" id="563654"/>
<keyword evidence="5" id="KW-0963">Cytoplasm</keyword>
<dbReference type="PROSITE" id="PS50902">
    <property type="entry name" value="FLAVODOXIN_LIKE"/>
    <property type="match status" value="1"/>
</dbReference>
<evidence type="ECO:0000256" key="8">
    <source>
        <dbReference type="ARBA" id="ARBA00022643"/>
    </source>
</evidence>
<evidence type="ECO:0000256" key="6">
    <source>
        <dbReference type="ARBA" id="ARBA00022617"/>
    </source>
</evidence>
<dbReference type="InterPro" id="IPR012144">
    <property type="entry name" value="NOS_euk"/>
</dbReference>
<dbReference type="PRINTS" id="PR00369">
    <property type="entry name" value="FLAVODOXIN"/>
</dbReference>
<dbReference type="InterPro" id="IPR023173">
    <property type="entry name" value="NADPH_Cyt_P450_Rdtase_alpha"/>
</dbReference>
<evidence type="ECO:0000256" key="11">
    <source>
        <dbReference type="ARBA" id="ARBA00022833"/>
    </source>
</evidence>
<keyword evidence="9 17" id="KW-0479">Metal-binding</keyword>
<organism evidence="21">
    <name type="scientific">Callorhinchus milii</name>
    <name type="common">Ghost shark</name>
    <dbReference type="NCBI Taxonomy" id="7868"/>
    <lineage>
        <taxon>Eukaryota</taxon>
        <taxon>Metazoa</taxon>
        <taxon>Chordata</taxon>
        <taxon>Craniata</taxon>
        <taxon>Vertebrata</taxon>
        <taxon>Chondrichthyes</taxon>
        <taxon>Holocephali</taxon>
        <taxon>Chimaeriformes</taxon>
        <taxon>Callorhinchidae</taxon>
        <taxon>Callorhinchus</taxon>
    </lineage>
</organism>
<dbReference type="PROSITE" id="PS60001">
    <property type="entry name" value="NOS"/>
    <property type="match status" value="1"/>
</dbReference>
<dbReference type="InterPro" id="IPR001094">
    <property type="entry name" value="Flavdoxin-like"/>
</dbReference>
<evidence type="ECO:0000256" key="4">
    <source>
        <dbReference type="ARBA" id="ARBA00006267"/>
    </source>
</evidence>
<dbReference type="GO" id="GO:0050661">
    <property type="term" value="F:NADP binding"/>
    <property type="evidence" value="ECO:0007669"/>
    <property type="project" value="InterPro"/>
</dbReference>
<evidence type="ECO:0000256" key="3">
    <source>
        <dbReference type="ARBA" id="ARBA00004514"/>
    </source>
</evidence>
<evidence type="ECO:0000256" key="15">
    <source>
        <dbReference type="ARBA" id="ARBA00023004"/>
    </source>
</evidence>
<dbReference type="FunFam" id="1.20.990.10:FF:000002">
    <property type="entry name" value="Nitric oxide synthase"/>
    <property type="match status" value="1"/>
</dbReference>
<dbReference type="FunFam" id="3.90.1230.10:FF:000001">
    <property type="entry name" value="Nitric oxide synthase, brain"/>
    <property type="match status" value="1"/>
</dbReference>
<comment type="cofactor">
    <cofactor evidence="17">
        <name>FAD</name>
        <dbReference type="ChEBI" id="CHEBI:57692"/>
    </cofactor>
    <text evidence="17">Binds 1 FAD.</text>
</comment>
<dbReference type="GO" id="GO:0005516">
    <property type="term" value="F:calmodulin binding"/>
    <property type="evidence" value="ECO:0007669"/>
    <property type="project" value="UniProtKB-KW"/>
</dbReference>
<evidence type="ECO:0000256" key="10">
    <source>
        <dbReference type="ARBA" id="ARBA00022827"/>
    </source>
</evidence>
<dbReference type="Gene3D" id="3.90.440.10">
    <property type="entry name" value="Nitric Oxide Synthase,Heme Domain,Chain A domain 2"/>
    <property type="match status" value="1"/>
</dbReference>
<dbReference type="PANTHER" id="PTHR43410">
    <property type="entry name" value="NITRIC OXIDE SYNTHASE OXYGENASE"/>
    <property type="match status" value="1"/>
</dbReference>
<dbReference type="PANTHER" id="PTHR43410:SF4">
    <property type="entry name" value="NITRIC OXIDE SYNTHASE"/>
    <property type="match status" value="1"/>
</dbReference>
<evidence type="ECO:0000256" key="9">
    <source>
        <dbReference type="ARBA" id="ARBA00022723"/>
    </source>
</evidence>
<evidence type="ECO:0000256" key="1">
    <source>
        <dbReference type="ARBA" id="ARBA00001950"/>
    </source>
</evidence>
<reference evidence="22" key="4">
    <citation type="submission" date="2025-05" db="UniProtKB">
        <authorList>
            <consortium name="Ensembl"/>
        </authorList>
    </citation>
    <scope>IDENTIFICATION</scope>
</reference>
<dbReference type="Gene3D" id="3.40.50.360">
    <property type="match status" value="2"/>
</dbReference>
<dbReference type="Pfam" id="PF02898">
    <property type="entry name" value="NO_synthase"/>
    <property type="match status" value="1"/>
</dbReference>
<evidence type="ECO:0000256" key="2">
    <source>
        <dbReference type="ARBA" id="ARBA00001970"/>
    </source>
</evidence>
<evidence type="ECO:0000259" key="20">
    <source>
        <dbReference type="PROSITE" id="PS51384"/>
    </source>
</evidence>
<dbReference type="Pfam" id="PF00258">
    <property type="entry name" value="Flavodoxin_1"/>
    <property type="match status" value="1"/>
</dbReference>
<dbReference type="KEGG" id="cmk:103183299"/>
<evidence type="ECO:0000256" key="14">
    <source>
        <dbReference type="ARBA" id="ARBA00023002"/>
    </source>
</evidence>
<dbReference type="InterPro" id="IPR004030">
    <property type="entry name" value="NOS_N"/>
</dbReference>
<dbReference type="Proteomes" id="UP000314986">
    <property type="component" value="Unassembled WGS sequence"/>
</dbReference>
<evidence type="ECO:0000259" key="19">
    <source>
        <dbReference type="PROSITE" id="PS50902"/>
    </source>
</evidence>
<dbReference type="Gene3D" id="1.20.990.10">
    <property type="entry name" value="NADPH-cytochrome p450 Reductase, Chain A, domain 3"/>
    <property type="match status" value="1"/>
</dbReference>
<dbReference type="EC" id="1.14.13.39" evidence="17"/>
<reference evidence="21 23" key="3">
    <citation type="journal article" date="2014" name="Nature">
        <title>Elephant shark genome provides unique insights into gnathostome evolution.</title>
        <authorList>
            <consortium name="International Elephant Shark Genome Sequencing Consortium"/>
            <person name="Venkatesh B."/>
            <person name="Lee A.P."/>
            <person name="Ravi V."/>
            <person name="Maurya A.K."/>
            <person name="Lian M.M."/>
            <person name="Swann J.B."/>
            <person name="Ohta Y."/>
            <person name="Flajnik M.F."/>
            <person name="Sutoh Y."/>
            <person name="Kasahara M."/>
            <person name="Hoon S."/>
            <person name="Gangu V."/>
            <person name="Roy S.W."/>
            <person name="Irimia M."/>
            <person name="Korzh V."/>
            <person name="Kondrychyn I."/>
            <person name="Lim Z.W."/>
            <person name="Tay B.H."/>
            <person name="Tohari S."/>
            <person name="Kong K.W."/>
            <person name="Ho S."/>
            <person name="Lorente-Galdos B."/>
            <person name="Quilez J."/>
            <person name="Marques-Bonet T."/>
            <person name="Raney B.J."/>
            <person name="Ingham P.W."/>
            <person name="Tay A."/>
            <person name="Hillier L.W."/>
            <person name="Minx P."/>
            <person name="Boehm T."/>
            <person name="Wilson R.K."/>
            <person name="Brenner S."/>
            <person name="Warren W.C."/>
        </authorList>
    </citation>
    <scope>NUCLEOTIDE SEQUENCE</scope>
    <source>
        <tissue evidence="21">Intestine</tissue>
    </source>
</reference>
<dbReference type="InterPro" id="IPR039261">
    <property type="entry name" value="FNR_nucleotide-bd"/>
</dbReference>
<keyword evidence="8 17" id="KW-0288">FMN</keyword>
<reference evidence="23" key="2">
    <citation type="journal article" date="2007" name="PLoS Biol.">
        <title>Survey sequencing and comparative analysis of the elephant shark (Callorhinchus milii) genome.</title>
        <authorList>
            <person name="Venkatesh B."/>
            <person name="Kirkness E.F."/>
            <person name="Loh Y.H."/>
            <person name="Halpern A.L."/>
            <person name="Lee A.P."/>
            <person name="Johnson J."/>
            <person name="Dandona N."/>
            <person name="Viswanathan L.D."/>
            <person name="Tay A."/>
            <person name="Venter J.C."/>
            <person name="Strausberg R.L."/>
            <person name="Brenner S."/>
        </authorList>
    </citation>
    <scope>NUCLEOTIDE SEQUENCE [LARGE SCALE GENOMIC DNA]</scope>
</reference>
<dbReference type="Gene3D" id="6.10.250.410">
    <property type="match status" value="1"/>
</dbReference>
<protein>
    <recommendedName>
        <fullName evidence="17">Nitric oxide synthase</fullName>
        <ecNumber evidence="17">1.14.13.39</ecNumber>
    </recommendedName>
</protein>
<dbReference type="InterPro" id="IPR003097">
    <property type="entry name" value="CysJ-like_FAD-binding"/>
</dbReference>
<dbReference type="GO" id="GO:0005829">
    <property type="term" value="C:cytosol"/>
    <property type="evidence" value="ECO:0007669"/>
    <property type="project" value="UniProtKB-SubCell"/>
</dbReference>
<dbReference type="GO" id="GO:0020037">
    <property type="term" value="F:heme binding"/>
    <property type="evidence" value="ECO:0007669"/>
    <property type="project" value="InterPro"/>
</dbReference>
<comment type="cofactor">
    <cofactor evidence="2 17">
        <name>heme b</name>
        <dbReference type="ChEBI" id="CHEBI:60344"/>
    </cofactor>
</comment>
<keyword evidence="13 17" id="KW-0112">Calmodulin-binding</keyword>
<feature type="domain" description="Flavodoxin-like" evidence="19">
    <location>
        <begin position="533"/>
        <end position="672"/>
    </location>
</feature>
<evidence type="ECO:0000256" key="18">
    <source>
        <dbReference type="PIRSR" id="PIRSR000333-1"/>
    </source>
</evidence>
<dbReference type="InterPro" id="IPR001709">
    <property type="entry name" value="Flavoprot_Pyr_Nucl_cyt_Rdtase"/>
</dbReference>
<keyword evidence="12 17" id="KW-0521">NADP</keyword>
<sequence length="1130" mass="128766">MLCPWRFLQKNKYNVDLNNNDFEQEAEPSKLYTSSVPTSEVQKLQKIVNNEKCKHPEIEEKPTQPTKVTSACPFAPKFVKLTYMGNGDTLQDTLHRKATVKMPCQSSACRGALMTPKAMTRGPRDQAIPPEEILPLAIEFINQYYKSFKSPQVKEHLARVEEVSKEITDTGTYQLTTEELFYGAKQAWRNAPRCIGRIQWSNLKLFDARKCNSAQEMFDHICTHLRYASNDGNLRSTITVFPQRTDGKHDFRVWNSQLVRYAGYQLEDGSIIGDPASIEFTKLCMMLGWTPRFERFEVLPMVLQFNGEDPEIFEIPRDVILEVEMEHPRYDWFKDLGLRWYALPAVANMLLEVGGLEFPGCPFNGWYMGSEIGVRDFCDIQRYNVLEQVGKKMGLDTRKLSNLWKDQAVVEINIAVLHSFQKRNVTIMDHHTAAESFMKHMQNEFRLRGGCPADWVWIVPPISGSITPVFHQEMLNYILSPFYYYQPDPWKTHVWHDESRRPQKNMIKFKHLAKAVLFTSALMRKTMAQRVKATILFATETGKSETFARKLCTMFNSAFNTKVMCMDDYELSDLAQESLVLVVASTFGNGDSPGNGERFKKSLFTKKPAKLYNFRYSVFGLGSRMYPQFCAFAHAVDRKLQQLGAAQMSPTGEGDELSGQEESFIGWALNTFKTACNVFRVRGQVDLSQFKATTTSEVWEPSKYRLANIAQPMDLCAALSKLHLKDVVPMTLKSRTNLQSAKSSRSTILVELSCGPSEELQYLPGEHIGVFPSNQAELVSGLIKRLKDSPAPNQCVKVEVRGDKASDWTATERIPACTLSEALTHFLDITTPPAPQLLKKVAQLATEESEKNRLLELSQNSQEYEKWRSFSSPTILELLQEFPSIQCTSTFLLTQLMLLKPRYYSVSSSLDKSPRQIHLTVAVVNYRTKDGQGPLHHGVCTSWFNTMEMNEMVPCYVRSTAGFHLPKNPSKPCILIGPGTGIAPFRSFWQQRLHDFETQGTRACGMTLVFGCRHSEMDHIYKEETQALKAKGILKDVYTAYSREPGTQKTYVQDILREKLASKVYSALHEEKGHIYICGEIQMAQDVAETLKEVVAKQGNMSVEEAEEFLTELKNQKRYHEDIFGATFQK</sequence>
<comment type="subcellular location">
    <subcellularLocation>
        <location evidence="3">Cytoplasm</location>
        <location evidence="3">Cytosol</location>
    </subcellularLocation>
</comment>
<evidence type="ECO:0000256" key="17">
    <source>
        <dbReference type="PIRNR" id="PIRNR000333"/>
    </source>
</evidence>
<dbReference type="Gene3D" id="2.40.30.10">
    <property type="entry name" value="Translation factors"/>
    <property type="match status" value="1"/>
</dbReference>
<evidence type="ECO:0000256" key="12">
    <source>
        <dbReference type="ARBA" id="ARBA00022857"/>
    </source>
</evidence>
<dbReference type="Pfam" id="PF00667">
    <property type="entry name" value="FAD_binding_1"/>
    <property type="match status" value="1"/>
</dbReference>
<dbReference type="GeneID" id="103183299"/>
<dbReference type="PRINTS" id="PR00371">
    <property type="entry name" value="FPNCR"/>
</dbReference>
<dbReference type="SUPFAM" id="SSF52218">
    <property type="entry name" value="Flavoproteins"/>
    <property type="match status" value="1"/>
</dbReference>
<dbReference type="InterPro" id="IPR029039">
    <property type="entry name" value="Flavoprotein-like_sf"/>
</dbReference>
<evidence type="ECO:0000256" key="16">
    <source>
        <dbReference type="ARBA" id="ARBA00047419"/>
    </source>
</evidence>
<dbReference type="GO" id="GO:0010181">
    <property type="term" value="F:FMN binding"/>
    <property type="evidence" value="ECO:0007669"/>
    <property type="project" value="InterPro"/>
</dbReference>
<dbReference type="InterPro" id="IPR001433">
    <property type="entry name" value="OxRdtase_FAD/NAD-bd"/>
</dbReference>
<evidence type="ECO:0000313" key="22">
    <source>
        <dbReference type="Ensembl" id="ENSCMIP00000024736.1"/>
    </source>
</evidence>
<feature type="binding site" description="axial binding residue" evidence="18">
    <location>
        <position position="194"/>
    </location>
    <ligand>
        <name>heme b</name>
        <dbReference type="ChEBI" id="CHEBI:60344"/>
    </ligand>
    <ligandPart>
        <name>Fe</name>
        <dbReference type="ChEBI" id="CHEBI:18248"/>
    </ligandPart>
</feature>
<comment type="cofactor">
    <cofactor evidence="17">
        <name>FMN</name>
        <dbReference type="ChEBI" id="CHEBI:58210"/>
    </cofactor>
    <text evidence="17">Binds 1 FMN.</text>
</comment>
<keyword evidence="23" id="KW-1185">Reference proteome</keyword>
<dbReference type="GO" id="GO:0006809">
    <property type="term" value="P:nitric oxide biosynthetic process"/>
    <property type="evidence" value="ECO:0007669"/>
    <property type="project" value="InterPro"/>
</dbReference>
<name>V9K991_CALMI</name>
<dbReference type="Ensembl" id="ENSCMIT00000025145.1">
    <property type="protein sequence ID" value="ENSCMIP00000024736.1"/>
    <property type="gene ID" value="ENSCMIG00000010747.1"/>
</dbReference>
<dbReference type="InterPro" id="IPR017938">
    <property type="entry name" value="Riboflavin_synthase-like_b-brl"/>
</dbReference>
<dbReference type="InterPro" id="IPR036119">
    <property type="entry name" value="NOS_N_sf"/>
</dbReference>
<proteinExistence type="evidence at transcript level"/>
<dbReference type="Gene3D" id="3.40.50.80">
    <property type="entry name" value="Nucleotide-binding domain of ferredoxin-NADP reductase (FNR) module"/>
    <property type="match status" value="1"/>
</dbReference>
<comment type="similarity">
    <text evidence="4 17">Belongs to the NOS family.</text>
</comment>
<dbReference type="SUPFAM" id="SSF63380">
    <property type="entry name" value="Riboflavin synthase domain-like"/>
    <property type="match status" value="1"/>
</dbReference>
<dbReference type="EMBL" id="JW861804">
    <property type="protein sequence ID" value="AFO94321.1"/>
    <property type="molecule type" value="mRNA"/>
</dbReference>
<dbReference type="STRING" id="7868.ENSCMIP00000024736"/>
<keyword evidence="15 17" id="KW-0408">Iron</keyword>
<dbReference type="InterPro" id="IPR044940">
    <property type="entry name" value="NOS_dom_2"/>
</dbReference>
<keyword evidence="10 17" id="KW-0274">FAD</keyword>